<keyword evidence="1" id="KW-0812">Transmembrane</keyword>
<feature type="transmembrane region" description="Helical" evidence="1">
    <location>
        <begin position="142"/>
        <end position="165"/>
    </location>
</feature>
<feature type="transmembrane region" description="Helical" evidence="1">
    <location>
        <begin position="65"/>
        <end position="88"/>
    </location>
</feature>
<feature type="transmembrane region" description="Helical" evidence="1">
    <location>
        <begin position="177"/>
        <end position="197"/>
    </location>
</feature>
<evidence type="ECO:0000313" key="2">
    <source>
        <dbReference type="EMBL" id="UOQ45916.1"/>
    </source>
</evidence>
<dbReference type="EMBL" id="CP095073">
    <property type="protein sequence ID" value="UOQ45916.1"/>
    <property type="molecule type" value="Genomic_DNA"/>
</dbReference>
<evidence type="ECO:0000256" key="1">
    <source>
        <dbReference type="SAM" id="Phobius"/>
    </source>
</evidence>
<keyword evidence="1" id="KW-0472">Membrane</keyword>
<dbReference type="InterPro" id="IPR025058">
    <property type="entry name" value="DUF3995"/>
</dbReference>
<evidence type="ECO:0000313" key="3">
    <source>
        <dbReference type="Proteomes" id="UP000831787"/>
    </source>
</evidence>
<dbReference type="RefSeq" id="WP_244712840.1">
    <property type="nucleotide sequence ID" value="NZ_CP095073.1"/>
</dbReference>
<sequence>MTGIDSELQEEKPSLRRSRRSLMWAAYAVFIWSLAYMIPHLYWSLGGTIGLSMVVSSAANLPEWQLINGIASVLLTAAGCLGLALLYLKKRKVQNWLLLIIILGGCSLSISHGMYGMINRILQWAGLIELEGGSFTFSEHAYVLWDLFVFEPWFTIEGILFGRLGWSYLSGPQPRRLWLIFCFLGVLVGLITGLLGVRFA</sequence>
<name>A0ABY4EPA2_9BACI</name>
<keyword evidence="1" id="KW-1133">Transmembrane helix</keyword>
<protein>
    <submittedName>
        <fullName evidence="2">DUF3995 domain-containing protein</fullName>
    </submittedName>
</protein>
<proteinExistence type="predicted"/>
<accession>A0ABY4EPA2</accession>
<organism evidence="2 3">
    <name type="scientific">Halobacillus salinarum</name>
    <dbReference type="NCBI Taxonomy" id="2932257"/>
    <lineage>
        <taxon>Bacteria</taxon>
        <taxon>Bacillati</taxon>
        <taxon>Bacillota</taxon>
        <taxon>Bacilli</taxon>
        <taxon>Bacillales</taxon>
        <taxon>Bacillaceae</taxon>
        <taxon>Halobacillus</taxon>
    </lineage>
</organism>
<reference evidence="2 3" key="1">
    <citation type="submission" date="2022-04" db="EMBL/GenBank/DDBJ databases">
        <title>Halobacillus sp. isolated from saltern.</title>
        <authorList>
            <person name="Won M."/>
            <person name="Lee C.-M."/>
            <person name="Woen H.-Y."/>
            <person name="Kwon S.-W."/>
        </authorList>
    </citation>
    <scope>NUCLEOTIDE SEQUENCE [LARGE SCALE GENOMIC DNA]</scope>
    <source>
        <strain evidence="2 3">SSBR10-3</strain>
    </source>
</reference>
<feature type="transmembrane region" description="Helical" evidence="1">
    <location>
        <begin position="21"/>
        <end position="45"/>
    </location>
</feature>
<dbReference type="Pfam" id="PF13160">
    <property type="entry name" value="DUF3995"/>
    <property type="match status" value="1"/>
</dbReference>
<keyword evidence="3" id="KW-1185">Reference proteome</keyword>
<feature type="transmembrane region" description="Helical" evidence="1">
    <location>
        <begin position="95"/>
        <end position="122"/>
    </location>
</feature>
<gene>
    <name evidence="2" type="ORF">MUN89_08340</name>
</gene>
<dbReference type="Proteomes" id="UP000831787">
    <property type="component" value="Chromosome"/>
</dbReference>